<proteinExistence type="predicted"/>
<dbReference type="STRING" id="933852.A0A0C3ACX7"/>
<evidence type="ECO:0008006" key="5">
    <source>
        <dbReference type="Google" id="ProtNLM"/>
    </source>
</evidence>
<evidence type="ECO:0000313" key="4">
    <source>
        <dbReference type="Proteomes" id="UP000054097"/>
    </source>
</evidence>
<dbReference type="EMBL" id="KN824354">
    <property type="protein sequence ID" value="KIM22505.1"/>
    <property type="molecule type" value="Genomic_DNA"/>
</dbReference>
<reference evidence="4" key="2">
    <citation type="submission" date="2015-01" db="EMBL/GenBank/DDBJ databases">
        <title>Evolutionary Origins and Diversification of the Mycorrhizal Mutualists.</title>
        <authorList>
            <consortium name="DOE Joint Genome Institute"/>
            <consortium name="Mycorrhizal Genomics Consortium"/>
            <person name="Kohler A."/>
            <person name="Kuo A."/>
            <person name="Nagy L.G."/>
            <person name="Floudas D."/>
            <person name="Copeland A."/>
            <person name="Barry K.W."/>
            <person name="Cichocki N."/>
            <person name="Veneault-Fourrey C."/>
            <person name="LaButti K."/>
            <person name="Lindquist E.A."/>
            <person name="Lipzen A."/>
            <person name="Lundell T."/>
            <person name="Morin E."/>
            <person name="Murat C."/>
            <person name="Riley R."/>
            <person name="Ohm R."/>
            <person name="Sun H."/>
            <person name="Tunlid A."/>
            <person name="Henrissat B."/>
            <person name="Grigoriev I.V."/>
            <person name="Hibbett D.S."/>
            <person name="Martin F."/>
        </authorList>
    </citation>
    <scope>NUCLEOTIDE SEQUENCE [LARGE SCALE GENOMIC DNA]</scope>
    <source>
        <strain evidence="4">MAFF 305830</strain>
    </source>
</reference>
<name>A0A0C3ACX7_SERVB</name>
<dbReference type="AlphaFoldDB" id="A0A0C3ACX7"/>
<keyword evidence="2" id="KW-0812">Transmembrane</keyword>
<feature type="region of interest" description="Disordered" evidence="1">
    <location>
        <begin position="405"/>
        <end position="466"/>
    </location>
</feature>
<keyword evidence="4" id="KW-1185">Reference proteome</keyword>
<dbReference type="OrthoDB" id="3265734at2759"/>
<sequence>MSQVFVFDDSDLDIFYHGNWTTLAAVTTLAISGGTTNEYNSTVHGSHTAGDTLTYSFTGTALGVWGTLDRTAILGSPNATFTIDNLPPFTFNQTGHVKPDLPNNSMSHLLLYQSPRLADGEHTLTVTIASSATQAMFYVDFFMIEKDGPGTVIVDDFDTRISFEGDWVTAGAQYEYTHTTHGMPPRGKGDMSFPFYGESILLYGTTTRLGSPAISVTIDGVQKNTSTSMSAINPQESTLGAHTIIFAADGLAENQEHTLIMSALSLENMWLFDYVLYRTKDASGVVTIPAPVPTQAGSNSPEIGPIVGCVVGGVVLISLIAFWYISKRRRSARKTSDAIPFTRRGSSSATVETRSVHSILSSRSTDGTIIRQASLNTPSGILRNGITTSSSVSAVDRPRVRISQTRSMSRMSSTSISVTSLSQSTGQTNGMPTRDLSPKVQYGGGFQVSDENGQEVPVAPPMVLRA</sequence>
<organism evidence="3 4">
    <name type="scientific">Serendipita vermifera MAFF 305830</name>
    <dbReference type="NCBI Taxonomy" id="933852"/>
    <lineage>
        <taxon>Eukaryota</taxon>
        <taxon>Fungi</taxon>
        <taxon>Dikarya</taxon>
        <taxon>Basidiomycota</taxon>
        <taxon>Agaricomycotina</taxon>
        <taxon>Agaricomycetes</taxon>
        <taxon>Sebacinales</taxon>
        <taxon>Serendipitaceae</taxon>
        <taxon>Serendipita</taxon>
    </lineage>
</organism>
<dbReference type="Proteomes" id="UP000054097">
    <property type="component" value="Unassembled WGS sequence"/>
</dbReference>
<evidence type="ECO:0000256" key="2">
    <source>
        <dbReference type="SAM" id="Phobius"/>
    </source>
</evidence>
<accession>A0A0C3ACX7</accession>
<feature type="compositionally biased region" description="Low complexity" evidence="1">
    <location>
        <begin position="405"/>
        <end position="425"/>
    </location>
</feature>
<reference evidence="3 4" key="1">
    <citation type="submission" date="2014-04" db="EMBL/GenBank/DDBJ databases">
        <authorList>
            <consortium name="DOE Joint Genome Institute"/>
            <person name="Kuo A."/>
            <person name="Zuccaro A."/>
            <person name="Kohler A."/>
            <person name="Nagy L.G."/>
            <person name="Floudas D."/>
            <person name="Copeland A."/>
            <person name="Barry K.W."/>
            <person name="Cichocki N."/>
            <person name="Veneault-Fourrey C."/>
            <person name="LaButti K."/>
            <person name="Lindquist E.A."/>
            <person name="Lipzen A."/>
            <person name="Lundell T."/>
            <person name="Morin E."/>
            <person name="Murat C."/>
            <person name="Sun H."/>
            <person name="Tunlid A."/>
            <person name="Henrissat B."/>
            <person name="Grigoriev I.V."/>
            <person name="Hibbett D.S."/>
            <person name="Martin F."/>
            <person name="Nordberg H.P."/>
            <person name="Cantor M.N."/>
            <person name="Hua S.X."/>
        </authorList>
    </citation>
    <scope>NUCLEOTIDE SEQUENCE [LARGE SCALE GENOMIC DNA]</scope>
    <source>
        <strain evidence="3 4">MAFF 305830</strain>
    </source>
</reference>
<protein>
    <recommendedName>
        <fullName evidence="5">Transmembrane protein</fullName>
    </recommendedName>
</protein>
<keyword evidence="2" id="KW-1133">Transmembrane helix</keyword>
<feature type="transmembrane region" description="Helical" evidence="2">
    <location>
        <begin position="303"/>
        <end position="325"/>
    </location>
</feature>
<dbReference type="HOGENOM" id="CLU_586839_0_0_1"/>
<gene>
    <name evidence="3" type="ORF">M408DRAFT_28636</name>
</gene>
<evidence type="ECO:0000256" key="1">
    <source>
        <dbReference type="SAM" id="MobiDB-lite"/>
    </source>
</evidence>
<dbReference type="Gene3D" id="2.60.120.260">
    <property type="entry name" value="Galactose-binding domain-like"/>
    <property type="match status" value="2"/>
</dbReference>
<evidence type="ECO:0000313" key="3">
    <source>
        <dbReference type="EMBL" id="KIM22505.1"/>
    </source>
</evidence>
<keyword evidence="2" id="KW-0472">Membrane</keyword>